<dbReference type="Pfam" id="PF10076">
    <property type="entry name" value="Phage_Mu_Gp48"/>
    <property type="match status" value="1"/>
</dbReference>
<dbReference type="Proteomes" id="UP001077662">
    <property type="component" value="Unassembled WGS sequence"/>
</dbReference>
<evidence type="ECO:0008006" key="3">
    <source>
        <dbReference type="Google" id="ProtNLM"/>
    </source>
</evidence>
<proteinExistence type="predicted"/>
<gene>
    <name evidence="1" type="ORF">O0554_06770</name>
</gene>
<evidence type="ECO:0000313" key="2">
    <source>
        <dbReference type="Proteomes" id="UP001077662"/>
    </source>
</evidence>
<reference evidence="1" key="1">
    <citation type="submission" date="2022-09" db="EMBL/GenBank/DDBJ databases">
        <title>Genome analysis and characterization of larvicidal activity of Brevibacillus strains.</title>
        <authorList>
            <person name="Patrusheva E.V."/>
            <person name="Izotova A.O."/>
            <person name="Toshchakov S.V."/>
            <person name="Sineoky S.P."/>
        </authorList>
    </citation>
    <scope>NUCLEOTIDE SEQUENCE</scope>
    <source>
        <strain evidence="1">VKPM_B-13247</strain>
    </source>
</reference>
<protein>
    <recommendedName>
        <fullName evidence="3">DUF2313 domain-containing protein</fullName>
    </recommendedName>
</protein>
<dbReference type="InterPro" id="IPR018755">
    <property type="entry name" value="Phage_Mu_Gp48"/>
</dbReference>
<accession>A0AAP3DFD1</accession>
<dbReference type="AlphaFoldDB" id="A0AAP3DFD1"/>
<dbReference type="RefSeq" id="WP_258433168.1">
    <property type="nucleotide sequence ID" value="NZ_JANSGW010000007.1"/>
</dbReference>
<evidence type="ECO:0000313" key="1">
    <source>
        <dbReference type="EMBL" id="MCZ0806622.1"/>
    </source>
</evidence>
<sequence length="193" mass="21697">MGFKDFIFSFFPSGWLNPSADGNKRFFGGIGKSMDYVYDLAHQVKLEPSVSTAVHTLSDRDIEYGLAPDPTLDIESRRSRLLARMQEEDGPVNTEDFEKALGLLSNGIAKVIPNHNDYSVLYHLTVTSSFHLNLILLEEYIRRNKLAHYAHSFRIGGLTNTLAYSTTRSEAIVYENNPLYCGTFYAGGENDLC</sequence>
<dbReference type="EMBL" id="JAPTNE010000007">
    <property type="protein sequence ID" value="MCZ0806622.1"/>
    <property type="molecule type" value="Genomic_DNA"/>
</dbReference>
<name>A0AAP3DFD1_BRELA</name>
<organism evidence="1 2">
    <name type="scientific">Brevibacillus laterosporus</name>
    <name type="common">Bacillus laterosporus</name>
    <dbReference type="NCBI Taxonomy" id="1465"/>
    <lineage>
        <taxon>Bacteria</taxon>
        <taxon>Bacillati</taxon>
        <taxon>Bacillota</taxon>
        <taxon>Bacilli</taxon>
        <taxon>Bacillales</taxon>
        <taxon>Paenibacillaceae</taxon>
        <taxon>Brevibacillus</taxon>
    </lineage>
</organism>
<comment type="caution">
    <text evidence="1">The sequence shown here is derived from an EMBL/GenBank/DDBJ whole genome shotgun (WGS) entry which is preliminary data.</text>
</comment>